<evidence type="ECO:0000313" key="3">
    <source>
        <dbReference type="EMBL" id="MFC6766046.1"/>
    </source>
</evidence>
<keyword evidence="4" id="KW-1185">Reference proteome</keyword>
<dbReference type="EMBL" id="JBHSWV010000210">
    <property type="protein sequence ID" value="MFC6766046.1"/>
    <property type="molecule type" value="Genomic_DNA"/>
</dbReference>
<comment type="caution">
    <text evidence="3">The sequence shown here is derived from an EMBL/GenBank/DDBJ whole genome shotgun (WGS) entry which is preliminary data.</text>
</comment>
<accession>A0ABD5SRY7</accession>
<evidence type="ECO:0000313" key="4">
    <source>
        <dbReference type="Proteomes" id="UP001596383"/>
    </source>
</evidence>
<dbReference type="InterPro" id="IPR036390">
    <property type="entry name" value="WH_DNA-bd_sf"/>
</dbReference>
<sequence>MYADSNDTDKRNATSKNTRNSRNGDIQSIAADLTKFQVRILAILAADDRYGLAVKEELSEYYGEEINHGRLYPNLDDLVGQELVDKSELDKRTNNYAISPKGKAALEYEMEWLEEQITEGDGE</sequence>
<dbReference type="Proteomes" id="UP001596383">
    <property type="component" value="Unassembled WGS sequence"/>
</dbReference>
<dbReference type="InterPro" id="IPR005149">
    <property type="entry name" value="Tscrpt_reg_PadR_N"/>
</dbReference>
<evidence type="ECO:0000259" key="2">
    <source>
        <dbReference type="Pfam" id="PF03551"/>
    </source>
</evidence>
<dbReference type="SUPFAM" id="SSF46785">
    <property type="entry name" value="Winged helix' DNA-binding domain"/>
    <property type="match status" value="1"/>
</dbReference>
<dbReference type="InterPro" id="IPR036388">
    <property type="entry name" value="WH-like_DNA-bd_sf"/>
</dbReference>
<dbReference type="Gene3D" id="1.10.10.10">
    <property type="entry name" value="Winged helix-like DNA-binding domain superfamily/Winged helix DNA-binding domain"/>
    <property type="match status" value="1"/>
</dbReference>
<feature type="region of interest" description="Disordered" evidence="1">
    <location>
        <begin position="1"/>
        <end position="24"/>
    </location>
</feature>
<name>A0ABD5SRY7_9EURY</name>
<dbReference type="AlphaFoldDB" id="A0ABD5SRY7"/>
<dbReference type="Pfam" id="PF03551">
    <property type="entry name" value="PadR"/>
    <property type="match status" value="1"/>
</dbReference>
<reference evidence="3 4" key="1">
    <citation type="journal article" date="2019" name="Int. J. Syst. Evol. Microbiol.">
        <title>The Global Catalogue of Microorganisms (GCM) 10K type strain sequencing project: providing services to taxonomists for standard genome sequencing and annotation.</title>
        <authorList>
            <consortium name="The Broad Institute Genomics Platform"/>
            <consortium name="The Broad Institute Genome Sequencing Center for Infectious Disease"/>
            <person name="Wu L."/>
            <person name="Ma J."/>
        </authorList>
    </citation>
    <scope>NUCLEOTIDE SEQUENCE [LARGE SCALE GENOMIC DNA]</scope>
    <source>
        <strain evidence="3 4">LMG 29247</strain>
    </source>
</reference>
<gene>
    <name evidence="3" type="ORF">ACFQE6_13915</name>
</gene>
<organism evidence="3 4">
    <name type="scientific">Natrinema soli</name>
    <dbReference type="NCBI Taxonomy" id="1930624"/>
    <lineage>
        <taxon>Archaea</taxon>
        <taxon>Methanobacteriati</taxon>
        <taxon>Methanobacteriota</taxon>
        <taxon>Stenosarchaea group</taxon>
        <taxon>Halobacteria</taxon>
        <taxon>Halobacteriales</taxon>
        <taxon>Natrialbaceae</taxon>
        <taxon>Natrinema</taxon>
    </lineage>
</organism>
<evidence type="ECO:0000256" key="1">
    <source>
        <dbReference type="SAM" id="MobiDB-lite"/>
    </source>
</evidence>
<protein>
    <submittedName>
        <fullName evidence="3">PadR family transcriptional regulator</fullName>
    </submittedName>
</protein>
<feature type="compositionally biased region" description="Polar residues" evidence="1">
    <location>
        <begin position="14"/>
        <end position="24"/>
    </location>
</feature>
<proteinExistence type="predicted"/>
<dbReference type="RefSeq" id="WP_273739039.1">
    <property type="nucleotide sequence ID" value="NZ_JAQIVI010000210.1"/>
</dbReference>
<feature type="domain" description="Transcription regulator PadR N-terminal" evidence="2">
    <location>
        <begin position="40"/>
        <end position="107"/>
    </location>
</feature>